<evidence type="ECO:0000313" key="1">
    <source>
        <dbReference type="EMBL" id="MBW78401.1"/>
    </source>
</evidence>
<dbReference type="AlphaFoldDB" id="A0A2M4DLJ3"/>
<name>A0A2M4DLJ3_ANODA</name>
<organism evidence="1">
    <name type="scientific">Anopheles darlingi</name>
    <name type="common">Mosquito</name>
    <dbReference type="NCBI Taxonomy" id="43151"/>
    <lineage>
        <taxon>Eukaryota</taxon>
        <taxon>Metazoa</taxon>
        <taxon>Ecdysozoa</taxon>
        <taxon>Arthropoda</taxon>
        <taxon>Hexapoda</taxon>
        <taxon>Insecta</taxon>
        <taxon>Pterygota</taxon>
        <taxon>Neoptera</taxon>
        <taxon>Endopterygota</taxon>
        <taxon>Diptera</taxon>
        <taxon>Nematocera</taxon>
        <taxon>Culicoidea</taxon>
        <taxon>Culicidae</taxon>
        <taxon>Anophelinae</taxon>
        <taxon>Anopheles</taxon>
    </lineage>
</organism>
<sequence length="78" mass="8293">MICLTVAGSSGTWFLQLLQTHGSQAQASRYTNRDGAGHAGVERRAPSLPTPPLLYCATGQLLQPWLALGWSRGVCVAP</sequence>
<reference evidence="1" key="1">
    <citation type="submission" date="2018-01" db="EMBL/GenBank/DDBJ databases">
        <title>An insight into the sialome of Amazonian anophelines.</title>
        <authorList>
            <person name="Ribeiro J.M."/>
            <person name="Scarpassa V."/>
            <person name="Calvo E."/>
        </authorList>
    </citation>
    <scope>NUCLEOTIDE SEQUENCE</scope>
</reference>
<dbReference type="EMBL" id="GGFL01014223">
    <property type="protein sequence ID" value="MBW78401.1"/>
    <property type="molecule type" value="Transcribed_RNA"/>
</dbReference>
<protein>
    <submittedName>
        <fullName evidence="1">Putative secreted protein</fullName>
    </submittedName>
</protein>
<proteinExistence type="predicted"/>
<accession>A0A2M4DLJ3</accession>